<name>S0P2T1_9ENTE</name>
<comment type="caution">
    <text evidence="5">The sequence shown here is derived from an EMBL/GenBank/DDBJ whole genome shotgun (WGS) entry which is preliminary data.</text>
</comment>
<accession>S0P2T1</accession>
<dbReference type="OrthoDB" id="9808272at2"/>
<dbReference type="SUPFAM" id="SSF52540">
    <property type="entry name" value="P-loop containing nucleoside triphosphate hydrolases"/>
    <property type="match status" value="1"/>
</dbReference>
<dbReference type="EMBL" id="ASWO01000007">
    <property type="protein sequence ID" value="EOT83113.1"/>
    <property type="molecule type" value="Genomic_DNA"/>
</dbReference>
<dbReference type="InterPro" id="IPR027417">
    <property type="entry name" value="P-loop_NTPase"/>
</dbReference>
<dbReference type="Gene3D" id="3.30.450.90">
    <property type="match status" value="1"/>
</dbReference>
<dbReference type="PANTHER" id="PTHR30258:SF2">
    <property type="entry name" value="COMG OPERON PROTEIN 1"/>
    <property type="match status" value="1"/>
</dbReference>
<reference evidence="5 6" key="1">
    <citation type="submission" date="2013-03" db="EMBL/GenBank/DDBJ databases">
        <title>The Genome Sequence of Enterococcus sulfureus ATCC_49903 (PacBio/Illumina hybrid assembly).</title>
        <authorList>
            <consortium name="The Broad Institute Genomics Platform"/>
            <consortium name="The Broad Institute Genome Sequencing Center for Infectious Disease"/>
            <person name="Earl A."/>
            <person name="Russ C."/>
            <person name="Gilmore M."/>
            <person name="Surin D."/>
            <person name="Walker B."/>
            <person name="Young S."/>
            <person name="Zeng Q."/>
            <person name="Gargeya S."/>
            <person name="Fitzgerald M."/>
            <person name="Haas B."/>
            <person name="Abouelleil A."/>
            <person name="Allen A.W."/>
            <person name="Alvarado L."/>
            <person name="Arachchi H.M."/>
            <person name="Berlin A.M."/>
            <person name="Chapman S.B."/>
            <person name="Gainer-Dewar J."/>
            <person name="Goldberg J."/>
            <person name="Griggs A."/>
            <person name="Gujja S."/>
            <person name="Hansen M."/>
            <person name="Howarth C."/>
            <person name="Imamovic A."/>
            <person name="Ireland A."/>
            <person name="Larimer J."/>
            <person name="McCowan C."/>
            <person name="Murphy C."/>
            <person name="Pearson M."/>
            <person name="Poon T.W."/>
            <person name="Priest M."/>
            <person name="Roberts A."/>
            <person name="Saif S."/>
            <person name="Shea T."/>
            <person name="Sisk P."/>
            <person name="Sykes S."/>
            <person name="Wortman J."/>
            <person name="Nusbaum C."/>
            <person name="Birren B."/>
        </authorList>
    </citation>
    <scope>NUCLEOTIDE SEQUENCE [LARGE SCALE GENOMIC DNA]</scope>
    <source>
        <strain evidence="5 6">ATCC 49903</strain>
    </source>
</reference>
<dbReference type="PANTHER" id="PTHR30258">
    <property type="entry name" value="TYPE II SECRETION SYSTEM PROTEIN GSPE-RELATED"/>
    <property type="match status" value="1"/>
</dbReference>
<sequence>MEVEEISNEWIRYGYQQGVQDLYVYLSPKEGIVKIRMHQQVTQYATYSTQITQQLIARFKYLGAMDIGETRKAQLGAISYLVDQQVIRLRLSTVGDYQGLESLVIRFLTPQKSVSYSQHAAYHQLLEQVQQQTGLFLFSGATGSGKTTLMYHLAQQVRGQVITIEDPVEIEHATFLQLQINEKIDQTYDELIKLALRHRPDLLIIGEIRDYLTAKAAIRAALTGHQVFATIHAKSTTETITRLLELGCSQWEIDNTVVGIVYQQFKGTDLKLDYAIVKPDRL</sequence>
<keyword evidence="2" id="KW-0547">Nucleotide-binding</keyword>
<evidence type="ECO:0000313" key="6">
    <source>
        <dbReference type="Proteomes" id="UP000015961"/>
    </source>
</evidence>
<dbReference type="NCBIfam" id="NF041000">
    <property type="entry name" value="ATPase_ComGA"/>
    <property type="match status" value="1"/>
</dbReference>
<evidence type="ECO:0000256" key="3">
    <source>
        <dbReference type="ARBA" id="ARBA00022840"/>
    </source>
</evidence>
<dbReference type="InterPro" id="IPR047667">
    <property type="entry name" value="ATPase_ComGA"/>
</dbReference>
<dbReference type="Proteomes" id="UP000015961">
    <property type="component" value="Unassembled WGS sequence"/>
</dbReference>
<protein>
    <recommendedName>
        <fullName evidence="4">Bacterial type II secretion system protein E domain-containing protein</fullName>
    </recommendedName>
</protein>
<comment type="similarity">
    <text evidence="1">Belongs to the GSP E family.</text>
</comment>
<dbReference type="PATRIC" id="fig|1140003.3.peg.1790"/>
<dbReference type="SMART" id="SM00382">
    <property type="entry name" value="AAA"/>
    <property type="match status" value="1"/>
</dbReference>
<dbReference type="InterPro" id="IPR001482">
    <property type="entry name" value="T2SS/T4SS_dom"/>
</dbReference>
<gene>
    <name evidence="5" type="ORF">I573_02226</name>
</gene>
<keyword evidence="3" id="KW-0067">ATP-binding</keyword>
<dbReference type="GO" id="GO:0005524">
    <property type="term" value="F:ATP binding"/>
    <property type="evidence" value="ECO:0007669"/>
    <property type="project" value="UniProtKB-KW"/>
</dbReference>
<dbReference type="CDD" id="cd01129">
    <property type="entry name" value="PulE-GspE-like"/>
    <property type="match status" value="1"/>
</dbReference>
<dbReference type="STRING" id="1140003.OMY_01856"/>
<dbReference type="eggNOG" id="COG2804">
    <property type="taxonomic scope" value="Bacteria"/>
</dbReference>
<dbReference type="GO" id="GO:0016887">
    <property type="term" value="F:ATP hydrolysis activity"/>
    <property type="evidence" value="ECO:0007669"/>
    <property type="project" value="TreeGrafter"/>
</dbReference>
<dbReference type="Gene3D" id="3.40.50.300">
    <property type="entry name" value="P-loop containing nucleotide triphosphate hydrolases"/>
    <property type="match status" value="1"/>
</dbReference>
<dbReference type="InterPro" id="IPR003593">
    <property type="entry name" value="AAA+_ATPase"/>
</dbReference>
<dbReference type="GO" id="GO:0005886">
    <property type="term" value="C:plasma membrane"/>
    <property type="evidence" value="ECO:0007669"/>
    <property type="project" value="TreeGrafter"/>
</dbReference>
<dbReference type="AlphaFoldDB" id="S0P2T1"/>
<proteinExistence type="inferred from homology"/>
<keyword evidence="6" id="KW-1185">Reference proteome</keyword>
<organism evidence="5 6">
    <name type="scientific">Enterococcus sulfureus ATCC 49903</name>
    <dbReference type="NCBI Taxonomy" id="1140003"/>
    <lineage>
        <taxon>Bacteria</taxon>
        <taxon>Bacillati</taxon>
        <taxon>Bacillota</taxon>
        <taxon>Bacilli</taxon>
        <taxon>Lactobacillales</taxon>
        <taxon>Enterococcaceae</taxon>
        <taxon>Enterococcus</taxon>
    </lineage>
</organism>
<evidence type="ECO:0000313" key="5">
    <source>
        <dbReference type="EMBL" id="EOT83113.1"/>
    </source>
</evidence>
<feature type="domain" description="Bacterial type II secretion system protein E" evidence="4">
    <location>
        <begin position="196"/>
        <end position="210"/>
    </location>
</feature>
<evidence type="ECO:0000256" key="2">
    <source>
        <dbReference type="ARBA" id="ARBA00022741"/>
    </source>
</evidence>
<dbReference type="RefSeq" id="WP_016186288.1">
    <property type="nucleotide sequence ID" value="NZ_ASWO01000007.1"/>
</dbReference>
<dbReference type="PROSITE" id="PS00662">
    <property type="entry name" value="T2SP_E"/>
    <property type="match status" value="1"/>
</dbReference>
<dbReference type="Pfam" id="PF00437">
    <property type="entry name" value="T2SSE"/>
    <property type="match status" value="1"/>
</dbReference>
<evidence type="ECO:0000256" key="1">
    <source>
        <dbReference type="ARBA" id="ARBA00006611"/>
    </source>
</evidence>
<evidence type="ECO:0000259" key="4">
    <source>
        <dbReference type="PROSITE" id="PS00662"/>
    </source>
</evidence>